<proteinExistence type="predicted"/>
<feature type="non-terminal residue" evidence="2">
    <location>
        <position position="103"/>
    </location>
</feature>
<dbReference type="Pfam" id="PF03370">
    <property type="entry name" value="CBM_21"/>
    <property type="match status" value="1"/>
</dbReference>
<dbReference type="AlphaFoldDB" id="A0AAD6Z8B2"/>
<accession>A0AAD6Z8B2</accession>
<name>A0AAD6Z8B2_9AGAR</name>
<feature type="non-terminal residue" evidence="2">
    <location>
        <position position="1"/>
    </location>
</feature>
<dbReference type="Gene3D" id="2.60.40.2440">
    <property type="entry name" value="Carbohydrate binding type-21 domain"/>
    <property type="match status" value="1"/>
</dbReference>
<evidence type="ECO:0000259" key="1">
    <source>
        <dbReference type="PROSITE" id="PS51159"/>
    </source>
</evidence>
<comment type="caution">
    <text evidence="2">The sequence shown here is derived from an EMBL/GenBank/DDBJ whole genome shotgun (WGS) entry which is preliminary data.</text>
</comment>
<sequence>SVNVQLQDFTLSGNVFSGHIYIKNIAFQKVVNVFYSSAADVWPSNAADQGVTAAFSASISGTNFETWVFSGTIGSAGIRHFYIRYDVSGMSFFDNNGQQNYDV</sequence>
<gene>
    <name evidence="2" type="ORF">DFH08DRAFT_670604</name>
</gene>
<feature type="domain" description="CBM21" evidence="1">
    <location>
        <begin position="1"/>
        <end position="103"/>
    </location>
</feature>
<dbReference type="InterPro" id="IPR005036">
    <property type="entry name" value="CBM21_dom"/>
</dbReference>
<reference evidence="2" key="1">
    <citation type="submission" date="2023-03" db="EMBL/GenBank/DDBJ databases">
        <title>Massive genome expansion in bonnet fungi (Mycena s.s.) driven by repeated elements and novel gene families across ecological guilds.</title>
        <authorList>
            <consortium name="Lawrence Berkeley National Laboratory"/>
            <person name="Harder C.B."/>
            <person name="Miyauchi S."/>
            <person name="Viragh M."/>
            <person name="Kuo A."/>
            <person name="Thoen E."/>
            <person name="Andreopoulos B."/>
            <person name="Lu D."/>
            <person name="Skrede I."/>
            <person name="Drula E."/>
            <person name="Henrissat B."/>
            <person name="Morin E."/>
            <person name="Kohler A."/>
            <person name="Barry K."/>
            <person name="LaButti K."/>
            <person name="Morin E."/>
            <person name="Salamov A."/>
            <person name="Lipzen A."/>
            <person name="Mereny Z."/>
            <person name="Hegedus B."/>
            <person name="Baldrian P."/>
            <person name="Stursova M."/>
            <person name="Weitz H."/>
            <person name="Taylor A."/>
            <person name="Grigoriev I.V."/>
            <person name="Nagy L.G."/>
            <person name="Martin F."/>
            <person name="Kauserud H."/>
        </authorList>
    </citation>
    <scope>NUCLEOTIDE SEQUENCE</scope>
    <source>
        <strain evidence="2">CBHHK002</strain>
    </source>
</reference>
<evidence type="ECO:0000313" key="3">
    <source>
        <dbReference type="Proteomes" id="UP001218218"/>
    </source>
</evidence>
<organism evidence="2 3">
    <name type="scientific">Mycena albidolilacea</name>
    <dbReference type="NCBI Taxonomy" id="1033008"/>
    <lineage>
        <taxon>Eukaryota</taxon>
        <taxon>Fungi</taxon>
        <taxon>Dikarya</taxon>
        <taxon>Basidiomycota</taxon>
        <taxon>Agaricomycotina</taxon>
        <taxon>Agaricomycetes</taxon>
        <taxon>Agaricomycetidae</taxon>
        <taxon>Agaricales</taxon>
        <taxon>Marasmiineae</taxon>
        <taxon>Mycenaceae</taxon>
        <taxon>Mycena</taxon>
    </lineage>
</organism>
<evidence type="ECO:0000313" key="2">
    <source>
        <dbReference type="EMBL" id="KAJ7312218.1"/>
    </source>
</evidence>
<keyword evidence="3" id="KW-1185">Reference proteome</keyword>
<dbReference type="PROSITE" id="PS51159">
    <property type="entry name" value="CBM21"/>
    <property type="match status" value="1"/>
</dbReference>
<dbReference type="EMBL" id="JARIHO010000073">
    <property type="protein sequence ID" value="KAJ7312218.1"/>
    <property type="molecule type" value="Genomic_DNA"/>
</dbReference>
<protein>
    <recommendedName>
        <fullName evidence="1">CBM21 domain-containing protein</fullName>
    </recommendedName>
</protein>
<dbReference type="Proteomes" id="UP001218218">
    <property type="component" value="Unassembled WGS sequence"/>
</dbReference>
<dbReference type="InterPro" id="IPR038175">
    <property type="entry name" value="CBM21_dom_sf"/>
</dbReference>